<comment type="similarity">
    <text evidence="4">Belongs to the D-isomer specific 2-hydroxyacid dehydrogenase family.</text>
</comment>
<keyword evidence="1" id="KW-0521">NADP</keyword>
<name>A0A0G4JXF3_9GAMM</name>
<dbReference type="InterPro" id="IPR050223">
    <property type="entry name" value="D-isomer_2-hydroxyacid_DH"/>
</dbReference>
<evidence type="ECO:0000259" key="5">
    <source>
        <dbReference type="Pfam" id="PF00389"/>
    </source>
</evidence>
<feature type="domain" description="D-isomer specific 2-hydroxyacid dehydrogenase NAD-binding" evidence="6">
    <location>
        <begin position="132"/>
        <end position="304"/>
    </location>
</feature>
<sequence length="336" mass="36240">MPPTAGIGAFIDLIKISGGYRMKDDTRAVLVIAPILAHLMQNLTENFVVHKLYEQEDRQAFLSQQGKNIKGIVTRGDIGVANSVLEHLPNLGIIAIFGVGTDAVDLDYTRQRGITVTTTPGVLTDDVADTALGLILALSRRLCGADKFVRDGQWPHAGFPLGTKVTGKRVGIFGMGNIGRAIARRTAGFDMKIAYTDLREDTSLPYQYVADLSELASQCDILVISISGGKGSEGLINADIFSAMPESAFLINIARGSMVNQPELIQALQQKKIAGAGLDVFADEPNVPDELIKMENVVLLPHIASATIETRIQMSEIVFANIQAHFKGEKEPTAIK</sequence>
<dbReference type="FunFam" id="3.40.50.720:FF:000213">
    <property type="entry name" value="Putative 2-hydroxyacid dehydrogenase"/>
    <property type="match status" value="1"/>
</dbReference>
<keyword evidence="8" id="KW-1185">Reference proteome</keyword>
<dbReference type="Pfam" id="PF00389">
    <property type="entry name" value="2-Hacid_dh"/>
    <property type="match status" value="1"/>
</dbReference>
<dbReference type="EC" id="1.1.1.95" evidence="7"/>
<dbReference type="EMBL" id="CGIG01000001">
    <property type="protein sequence ID" value="CPR18104.1"/>
    <property type="molecule type" value="Genomic_DNA"/>
</dbReference>
<dbReference type="GO" id="GO:0016618">
    <property type="term" value="F:hydroxypyruvate reductase [NAD(P)H] activity"/>
    <property type="evidence" value="ECO:0007669"/>
    <property type="project" value="TreeGrafter"/>
</dbReference>
<evidence type="ECO:0000256" key="3">
    <source>
        <dbReference type="ARBA" id="ARBA00023027"/>
    </source>
</evidence>
<feature type="domain" description="D-isomer specific 2-hydroxyacid dehydrogenase catalytic" evidence="5">
    <location>
        <begin position="30"/>
        <end position="335"/>
    </location>
</feature>
<dbReference type="PANTHER" id="PTHR10996">
    <property type="entry name" value="2-HYDROXYACID DEHYDROGENASE-RELATED"/>
    <property type="match status" value="1"/>
</dbReference>
<evidence type="ECO:0000256" key="2">
    <source>
        <dbReference type="ARBA" id="ARBA00023002"/>
    </source>
</evidence>
<dbReference type="PANTHER" id="PTHR10996:SF283">
    <property type="entry name" value="GLYOXYLATE_HYDROXYPYRUVATE REDUCTASE B"/>
    <property type="match status" value="1"/>
</dbReference>
<dbReference type="Pfam" id="PF02826">
    <property type="entry name" value="2-Hacid_dh_C"/>
    <property type="match status" value="1"/>
</dbReference>
<gene>
    <name evidence="7" type="ORF">BN1221_03025</name>
</gene>
<evidence type="ECO:0000313" key="8">
    <source>
        <dbReference type="Proteomes" id="UP000044377"/>
    </source>
</evidence>
<dbReference type="GO" id="GO:0051287">
    <property type="term" value="F:NAD binding"/>
    <property type="evidence" value="ECO:0007669"/>
    <property type="project" value="InterPro"/>
</dbReference>
<dbReference type="InterPro" id="IPR006139">
    <property type="entry name" value="D-isomer_2_OHA_DH_cat_dom"/>
</dbReference>
<keyword evidence="2 4" id="KW-0560">Oxidoreductase</keyword>
<evidence type="ECO:0000256" key="1">
    <source>
        <dbReference type="ARBA" id="ARBA00022857"/>
    </source>
</evidence>
<dbReference type="InterPro" id="IPR006140">
    <property type="entry name" value="D-isomer_DH_NAD-bd"/>
</dbReference>
<dbReference type="GO" id="GO:0030267">
    <property type="term" value="F:glyoxylate reductase (NADPH) activity"/>
    <property type="evidence" value="ECO:0007669"/>
    <property type="project" value="TreeGrafter"/>
</dbReference>
<organism evidence="7 8">
    <name type="scientific">Brenneria goodwinii</name>
    <dbReference type="NCBI Taxonomy" id="1109412"/>
    <lineage>
        <taxon>Bacteria</taxon>
        <taxon>Pseudomonadati</taxon>
        <taxon>Pseudomonadota</taxon>
        <taxon>Gammaproteobacteria</taxon>
        <taxon>Enterobacterales</taxon>
        <taxon>Pectobacteriaceae</taxon>
        <taxon>Brenneria</taxon>
    </lineage>
</organism>
<protein>
    <submittedName>
        <fullName evidence="7">D-3-phosphoglycerate dehydrogenase</fullName>
        <ecNumber evidence="7">1.1.1.95</ecNumber>
    </submittedName>
</protein>
<dbReference type="GO" id="GO:0004617">
    <property type="term" value="F:phosphoglycerate dehydrogenase activity"/>
    <property type="evidence" value="ECO:0007669"/>
    <property type="project" value="UniProtKB-EC"/>
</dbReference>
<dbReference type="Proteomes" id="UP000044377">
    <property type="component" value="Unassembled WGS sequence"/>
</dbReference>
<dbReference type="SUPFAM" id="SSF51735">
    <property type="entry name" value="NAD(P)-binding Rossmann-fold domains"/>
    <property type="match status" value="1"/>
</dbReference>
<keyword evidence="3" id="KW-0520">NAD</keyword>
<evidence type="ECO:0000313" key="7">
    <source>
        <dbReference type="EMBL" id="CPR18104.1"/>
    </source>
</evidence>
<dbReference type="SUPFAM" id="SSF52283">
    <property type="entry name" value="Formate/glycerate dehydrogenase catalytic domain-like"/>
    <property type="match status" value="1"/>
</dbReference>
<dbReference type="CDD" id="cd12156">
    <property type="entry name" value="HPPR"/>
    <property type="match status" value="1"/>
</dbReference>
<dbReference type="STRING" id="1109412.BN1221_03025"/>
<proteinExistence type="inferred from homology"/>
<dbReference type="AlphaFoldDB" id="A0A0G4JXF3"/>
<evidence type="ECO:0000256" key="4">
    <source>
        <dbReference type="RuleBase" id="RU003719"/>
    </source>
</evidence>
<dbReference type="GO" id="GO:0005829">
    <property type="term" value="C:cytosol"/>
    <property type="evidence" value="ECO:0007669"/>
    <property type="project" value="TreeGrafter"/>
</dbReference>
<evidence type="ECO:0000259" key="6">
    <source>
        <dbReference type="Pfam" id="PF02826"/>
    </source>
</evidence>
<reference evidence="8" key="1">
    <citation type="submission" date="2015-01" db="EMBL/GenBank/DDBJ databases">
        <authorList>
            <person name="Paterson Steve"/>
        </authorList>
    </citation>
    <scope>NUCLEOTIDE SEQUENCE [LARGE SCALE GENOMIC DNA]</scope>
    <source>
        <strain evidence="8">OBR1</strain>
    </source>
</reference>
<dbReference type="Gene3D" id="3.40.50.720">
    <property type="entry name" value="NAD(P)-binding Rossmann-like Domain"/>
    <property type="match status" value="2"/>
</dbReference>
<accession>A0A0G4JXF3</accession>
<dbReference type="InterPro" id="IPR036291">
    <property type="entry name" value="NAD(P)-bd_dom_sf"/>
</dbReference>